<name>A0A3Q0IVK1_DIACI</name>
<accession>A0A3Q0IVK1</accession>
<dbReference type="Proteomes" id="UP000079169">
    <property type="component" value="Unplaced"/>
</dbReference>
<dbReference type="PaxDb" id="121845-A0A3Q0IVK1"/>
<protein>
    <submittedName>
        <fullName evidence="3">Uncharacterized protein LOC108252212</fullName>
    </submittedName>
</protein>
<reference evidence="3" key="1">
    <citation type="submission" date="2025-08" db="UniProtKB">
        <authorList>
            <consortium name="RefSeq"/>
        </authorList>
    </citation>
    <scope>IDENTIFICATION</scope>
</reference>
<keyword evidence="1" id="KW-0175">Coiled coil</keyword>
<dbReference type="RefSeq" id="XP_026678405.1">
    <property type="nucleotide sequence ID" value="XM_026822604.1"/>
</dbReference>
<evidence type="ECO:0000313" key="3">
    <source>
        <dbReference type="RefSeq" id="XP_026678405.1"/>
    </source>
</evidence>
<sequence length="143" mass="16620">MPKSITKEVKRLVDVTEIDLDEDDLDKMNTKEIVKEIYKKMKKYDEMMKTVLENKREIENLKKKLNEKEQENMKLRKSIEKQDENIGELSQRSRMINIVINGVVEKSKENVLEIVTKIGNDIGIEGPENHVTRSSSGQRIAGF</sequence>
<dbReference type="GeneID" id="108252212"/>
<gene>
    <name evidence="3" type="primary">LOC108252212</name>
</gene>
<proteinExistence type="predicted"/>
<evidence type="ECO:0000313" key="2">
    <source>
        <dbReference type="Proteomes" id="UP000079169"/>
    </source>
</evidence>
<dbReference type="KEGG" id="dci:108252212"/>
<keyword evidence="2" id="KW-1185">Reference proteome</keyword>
<feature type="coiled-coil region" evidence="1">
    <location>
        <begin position="41"/>
        <end position="92"/>
    </location>
</feature>
<evidence type="ECO:0000256" key="1">
    <source>
        <dbReference type="SAM" id="Coils"/>
    </source>
</evidence>
<organism evidence="2 3">
    <name type="scientific">Diaphorina citri</name>
    <name type="common">Asian citrus psyllid</name>
    <dbReference type="NCBI Taxonomy" id="121845"/>
    <lineage>
        <taxon>Eukaryota</taxon>
        <taxon>Metazoa</taxon>
        <taxon>Ecdysozoa</taxon>
        <taxon>Arthropoda</taxon>
        <taxon>Hexapoda</taxon>
        <taxon>Insecta</taxon>
        <taxon>Pterygota</taxon>
        <taxon>Neoptera</taxon>
        <taxon>Paraneoptera</taxon>
        <taxon>Hemiptera</taxon>
        <taxon>Sternorrhyncha</taxon>
        <taxon>Psylloidea</taxon>
        <taxon>Psyllidae</taxon>
        <taxon>Diaphorininae</taxon>
        <taxon>Diaphorina</taxon>
    </lineage>
</organism>
<dbReference type="AlphaFoldDB" id="A0A3Q0IVK1"/>